<name>A0A0C2MLE7_THEKT</name>
<dbReference type="AlphaFoldDB" id="A0A0C2MLE7"/>
<sequence>MAWNPVAVTERYVTVTGTGKGESGSDSLTMQLFFNYKGGVFTVSKLKFTFFSSSGKKQIVGGLRFDNIPLKRNFDIENSKFEFFTLEIDGSTDIGYDIKTLRTIIANTKDLFFQKSQKRHGVI</sequence>
<evidence type="ECO:0000313" key="1">
    <source>
        <dbReference type="EMBL" id="KII65155.1"/>
    </source>
</evidence>
<evidence type="ECO:0000313" key="2">
    <source>
        <dbReference type="Proteomes" id="UP000031668"/>
    </source>
</evidence>
<dbReference type="EMBL" id="JWZT01003980">
    <property type="protein sequence ID" value="KII65155.1"/>
    <property type="molecule type" value="Genomic_DNA"/>
</dbReference>
<organism evidence="1 2">
    <name type="scientific">Thelohanellus kitauei</name>
    <name type="common">Myxosporean</name>
    <dbReference type="NCBI Taxonomy" id="669202"/>
    <lineage>
        <taxon>Eukaryota</taxon>
        <taxon>Metazoa</taxon>
        <taxon>Cnidaria</taxon>
        <taxon>Myxozoa</taxon>
        <taxon>Myxosporea</taxon>
        <taxon>Bivalvulida</taxon>
        <taxon>Platysporina</taxon>
        <taxon>Myxobolidae</taxon>
        <taxon>Thelohanellus</taxon>
    </lineage>
</organism>
<dbReference type="Proteomes" id="UP000031668">
    <property type="component" value="Unassembled WGS sequence"/>
</dbReference>
<comment type="caution">
    <text evidence="1">The sequence shown here is derived from an EMBL/GenBank/DDBJ whole genome shotgun (WGS) entry which is preliminary data.</text>
</comment>
<gene>
    <name evidence="1" type="ORF">RF11_00973</name>
</gene>
<keyword evidence="2" id="KW-1185">Reference proteome</keyword>
<reference evidence="1 2" key="1">
    <citation type="journal article" date="2014" name="Genome Biol. Evol.">
        <title>The genome of the myxosporean Thelohanellus kitauei shows adaptations to nutrient acquisition within its fish host.</title>
        <authorList>
            <person name="Yang Y."/>
            <person name="Xiong J."/>
            <person name="Zhou Z."/>
            <person name="Huo F."/>
            <person name="Miao W."/>
            <person name="Ran C."/>
            <person name="Liu Y."/>
            <person name="Zhang J."/>
            <person name="Feng J."/>
            <person name="Wang M."/>
            <person name="Wang M."/>
            <person name="Wang L."/>
            <person name="Yao B."/>
        </authorList>
    </citation>
    <scope>NUCLEOTIDE SEQUENCE [LARGE SCALE GENOMIC DNA]</scope>
    <source>
        <strain evidence="1">Wuqing</strain>
    </source>
</reference>
<protein>
    <submittedName>
        <fullName evidence="1">Uncharacterized protein</fullName>
    </submittedName>
</protein>
<accession>A0A0C2MLE7</accession>
<proteinExistence type="predicted"/>